<feature type="region of interest" description="Disordered" evidence="2">
    <location>
        <begin position="56"/>
        <end position="90"/>
    </location>
</feature>
<accession>A0AAN9VUI0</accession>
<evidence type="ECO:0000313" key="5">
    <source>
        <dbReference type="Proteomes" id="UP001378592"/>
    </source>
</evidence>
<dbReference type="Proteomes" id="UP001378592">
    <property type="component" value="Unassembled WGS sequence"/>
</dbReference>
<proteinExistence type="predicted"/>
<dbReference type="GO" id="GO:0046983">
    <property type="term" value="F:protein dimerization activity"/>
    <property type="evidence" value="ECO:0007669"/>
    <property type="project" value="InterPro"/>
</dbReference>
<keyword evidence="1" id="KW-0238">DNA-binding</keyword>
<evidence type="ECO:0000256" key="2">
    <source>
        <dbReference type="SAM" id="MobiDB-lite"/>
    </source>
</evidence>
<dbReference type="Gene3D" id="4.10.280.10">
    <property type="entry name" value="Helix-loop-helix DNA-binding domain"/>
    <property type="match status" value="1"/>
</dbReference>
<dbReference type="InterPro" id="IPR036638">
    <property type="entry name" value="HLH_DNA-bd_sf"/>
</dbReference>
<dbReference type="InterPro" id="IPR050283">
    <property type="entry name" value="E-box_TF_Regulators"/>
</dbReference>
<dbReference type="EMBL" id="JAZDUA010000203">
    <property type="protein sequence ID" value="KAK7864399.1"/>
    <property type="molecule type" value="Genomic_DNA"/>
</dbReference>
<dbReference type="InterPro" id="IPR011598">
    <property type="entry name" value="bHLH_dom"/>
</dbReference>
<dbReference type="PANTHER" id="PTHR23349">
    <property type="entry name" value="BASIC HELIX-LOOP-HELIX TRANSCRIPTION FACTOR, TWIST"/>
    <property type="match status" value="1"/>
</dbReference>
<dbReference type="GO" id="GO:0000981">
    <property type="term" value="F:DNA-binding transcription factor activity, RNA polymerase II-specific"/>
    <property type="evidence" value="ECO:0007669"/>
    <property type="project" value="TreeGrafter"/>
</dbReference>
<feature type="region of interest" description="Disordered" evidence="2">
    <location>
        <begin position="155"/>
        <end position="186"/>
    </location>
</feature>
<comment type="caution">
    <text evidence="4">The sequence shown here is derived from an EMBL/GenBank/DDBJ whole genome shotgun (WGS) entry which is preliminary data.</text>
</comment>
<dbReference type="GO" id="GO:0000977">
    <property type="term" value="F:RNA polymerase II transcription regulatory region sequence-specific DNA binding"/>
    <property type="evidence" value="ECO:0007669"/>
    <property type="project" value="TreeGrafter"/>
</dbReference>
<name>A0AAN9VUI0_9ORTH</name>
<protein>
    <recommendedName>
        <fullName evidence="3">BHLH domain-containing protein</fullName>
    </recommendedName>
</protein>
<sequence length="199" mass="20675">MTQRGEQLPAAAAAALPSCMFSDGPPAAAAWAVAAAVQPAAGAAAASTGACGGGHPGRRGGAGAGVGTGAGPGAGAGGPCRHVPHREKPPQLVARRNARERRRVQAVNCAFGRLRRAVPIENARGKRVSKVKTLQSAIEYIQQLQKLLRQTALHPSNQFPASPDPNKENSTEVSNRWGNYDQNSGPDSLVQLLSEFQDF</sequence>
<keyword evidence="5" id="KW-1185">Reference proteome</keyword>
<reference evidence="4 5" key="1">
    <citation type="submission" date="2024-03" db="EMBL/GenBank/DDBJ databases">
        <title>The genome assembly and annotation of the cricket Gryllus longicercus Weissman &amp; Gray.</title>
        <authorList>
            <person name="Szrajer S."/>
            <person name="Gray D."/>
            <person name="Ylla G."/>
        </authorList>
    </citation>
    <scope>NUCLEOTIDE SEQUENCE [LARGE SCALE GENOMIC DNA]</scope>
    <source>
        <strain evidence="4">DAG 2021-001</strain>
        <tissue evidence="4">Whole body minus gut</tissue>
    </source>
</reference>
<organism evidence="4 5">
    <name type="scientific">Gryllus longicercus</name>
    <dbReference type="NCBI Taxonomy" id="2509291"/>
    <lineage>
        <taxon>Eukaryota</taxon>
        <taxon>Metazoa</taxon>
        <taxon>Ecdysozoa</taxon>
        <taxon>Arthropoda</taxon>
        <taxon>Hexapoda</taxon>
        <taxon>Insecta</taxon>
        <taxon>Pterygota</taxon>
        <taxon>Neoptera</taxon>
        <taxon>Polyneoptera</taxon>
        <taxon>Orthoptera</taxon>
        <taxon>Ensifera</taxon>
        <taxon>Gryllidea</taxon>
        <taxon>Grylloidea</taxon>
        <taxon>Gryllidae</taxon>
        <taxon>Gryllinae</taxon>
        <taxon>Gryllus</taxon>
    </lineage>
</organism>
<evidence type="ECO:0000256" key="1">
    <source>
        <dbReference type="ARBA" id="ARBA00023125"/>
    </source>
</evidence>
<feature type="compositionally biased region" description="Gly residues" evidence="2">
    <location>
        <begin position="56"/>
        <end position="78"/>
    </location>
</feature>
<gene>
    <name evidence="4" type="ORF">R5R35_000442</name>
</gene>
<dbReference type="PANTHER" id="PTHR23349:SF108">
    <property type="entry name" value="BHLH DOMAIN-CONTAINING PROTEIN"/>
    <property type="match status" value="1"/>
</dbReference>
<dbReference type="CDD" id="cd11418">
    <property type="entry name" value="bHLH_TS_ASCL"/>
    <property type="match status" value="1"/>
</dbReference>
<dbReference type="Pfam" id="PF00010">
    <property type="entry name" value="HLH"/>
    <property type="match status" value="1"/>
</dbReference>
<dbReference type="AlphaFoldDB" id="A0AAN9VUI0"/>
<evidence type="ECO:0000259" key="3">
    <source>
        <dbReference type="PROSITE" id="PS50888"/>
    </source>
</evidence>
<feature type="domain" description="BHLH" evidence="3">
    <location>
        <begin position="91"/>
        <end position="144"/>
    </location>
</feature>
<dbReference type="PROSITE" id="PS50888">
    <property type="entry name" value="BHLH"/>
    <property type="match status" value="1"/>
</dbReference>
<evidence type="ECO:0000313" key="4">
    <source>
        <dbReference type="EMBL" id="KAK7864399.1"/>
    </source>
</evidence>
<dbReference type="GO" id="GO:0032502">
    <property type="term" value="P:developmental process"/>
    <property type="evidence" value="ECO:0007669"/>
    <property type="project" value="TreeGrafter"/>
</dbReference>
<feature type="compositionally biased region" description="Polar residues" evidence="2">
    <location>
        <begin position="171"/>
        <end position="186"/>
    </location>
</feature>
<dbReference type="SMART" id="SM00353">
    <property type="entry name" value="HLH"/>
    <property type="match status" value="1"/>
</dbReference>
<dbReference type="SUPFAM" id="SSF47459">
    <property type="entry name" value="HLH, helix-loop-helix DNA-binding domain"/>
    <property type="match status" value="1"/>
</dbReference>